<dbReference type="InterPro" id="IPR038014">
    <property type="entry name" value="Ies1"/>
</dbReference>
<organism evidence="2 3">
    <name type="scientific">Penicillium decumbens</name>
    <dbReference type="NCBI Taxonomy" id="69771"/>
    <lineage>
        <taxon>Eukaryota</taxon>
        <taxon>Fungi</taxon>
        <taxon>Dikarya</taxon>
        <taxon>Ascomycota</taxon>
        <taxon>Pezizomycotina</taxon>
        <taxon>Eurotiomycetes</taxon>
        <taxon>Eurotiomycetidae</taxon>
        <taxon>Eurotiales</taxon>
        <taxon>Aspergillaceae</taxon>
        <taxon>Penicillium</taxon>
    </lineage>
</organism>
<proteinExistence type="predicted"/>
<dbReference type="EMBL" id="MDYL01000012">
    <property type="protein sequence ID" value="OQD74103.1"/>
    <property type="molecule type" value="Genomic_DNA"/>
</dbReference>
<protein>
    <recommendedName>
        <fullName evidence="4">Ino eighty subunit 1</fullName>
    </recommendedName>
</protein>
<dbReference type="STRING" id="69771.A0A1V6PB91"/>
<feature type="region of interest" description="Disordered" evidence="1">
    <location>
        <begin position="555"/>
        <end position="713"/>
    </location>
</feature>
<keyword evidence="3" id="KW-1185">Reference proteome</keyword>
<evidence type="ECO:0008006" key="4">
    <source>
        <dbReference type="Google" id="ProtNLM"/>
    </source>
</evidence>
<feature type="compositionally biased region" description="Basic and acidic residues" evidence="1">
    <location>
        <begin position="567"/>
        <end position="583"/>
    </location>
</feature>
<name>A0A1V6PB91_PENDC</name>
<feature type="region of interest" description="Disordered" evidence="1">
    <location>
        <begin position="331"/>
        <end position="408"/>
    </location>
</feature>
<feature type="compositionally biased region" description="Acidic residues" evidence="1">
    <location>
        <begin position="679"/>
        <end position="688"/>
    </location>
</feature>
<dbReference type="PANTHER" id="PTHR37287">
    <property type="entry name" value="INO EIGHTY SUBUNIT 1"/>
    <property type="match status" value="1"/>
</dbReference>
<gene>
    <name evidence="2" type="ORF">PENDEC_c012G01872</name>
</gene>
<dbReference type="OrthoDB" id="5413003at2759"/>
<comment type="caution">
    <text evidence="2">The sequence shown here is derived from an EMBL/GenBank/DDBJ whole genome shotgun (WGS) entry which is preliminary data.</text>
</comment>
<sequence>MADVENPAMDESFAMSEAADDQNHVITASATVGTRRQANGTIGSVYSGNKIRHLKKEDGIPLWRKDIQYQFLKLVFEDKTPVFTRYPDGQKNLDFADIYIDAMARSSKTSKILKDKLQNDKPAAISMAMVCLLVNFGRMNTTLNFFPEMRAQLRTYHSIPSLQAHQDSNAYKQLQDAPRLKSILKGASEDVDQPNTLDKIKRLDTPRTNPVNLIFVLAQYAPKVSEMHFFPPRDFFDLVMRSTLSSKSRARAFLWLMWWYLESDFTPEAARNNPFGPGLEGEGAEGLPLKVPAFESLTEEQASEENVDTAEELEYGEMKRLERKRILEEDEPLPRVPKRPKKDYGFDEDSFAGDYSGMGGRGSAMSTPLHPSAKRSLDDDDDELTPGLSRPRNKQAKREDSLNRAVGQQRLVLKTRLDHTPDASPAPPGNHALLNRFIAEPSLSQAPGRRPRPLTQHQIAVEQNRRQRIEYLLAKRRSNAYRVIRSKRENEIPFVRYGRLLQGLPDGYDTEDEETAWGKGGLVPNPEEEDDFGESANFFLSVIRKAARRLDRWDYEGANGPKKDRRQKREERHRTKAALEADVRAANSRARARPSRGGVTKRKSTNLAATPGGKKQPGSTLPKGVGSRPVGASVVGTPSWDPEHAAGNDYMEGELDELDRELLGEGSGEDDIAPRADSSDDSDDDDENSSTYDGPHGYARHESSSPVPSGVAE</sequence>
<evidence type="ECO:0000313" key="3">
    <source>
        <dbReference type="Proteomes" id="UP000191522"/>
    </source>
</evidence>
<dbReference type="PANTHER" id="PTHR37287:SF1">
    <property type="entry name" value="INO EIGHTY SUBUNIT 1"/>
    <property type="match status" value="1"/>
</dbReference>
<dbReference type="AlphaFoldDB" id="A0A1V6PB91"/>
<reference evidence="3" key="1">
    <citation type="journal article" date="2017" name="Nat. Microbiol.">
        <title>Global analysis of biosynthetic gene clusters reveals vast potential of secondary metabolite production in Penicillium species.</title>
        <authorList>
            <person name="Nielsen J.C."/>
            <person name="Grijseels S."/>
            <person name="Prigent S."/>
            <person name="Ji B."/>
            <person name="Dainat J."/>
            <person name="Nielsen K.F."/>
            <person name="Frisvad J.C."/>
            <person name="Workman M."/>
            <person name="Nielsen J."/>
        </authorList>
    </citation>
    <scope>NUCLEOTIDE SEQUENCE [LARGE SCALE GENOMIC DNA]</scope>
    <source>
        <strain evidence="3">IBT 11843</strain>
    </source>
</reference>
<feature type="compositionally biased region" description="Basic residues" evidence="1">
    <location>
        <begin position="590"/>
        <end position="604"/>
    </location>
</feature>
<evidence type="ECO:0000256" key="1">
    <source>
        <dbReference type="SAM" id="MobiDB-lite"/>
    </source>
</evidence>
<dbReference type="Proteomes" id="UP000191522">
    <property type="component" value="Unassembled WGS sequence"/>
</dbReference>
<dbReference type="OMA" id="DAHAYKQ"/>
<dbReference type="GO" id="GO:0031011">
    <property type="term" value="C:Ino80 complex"/>
    <property type="evidence" value="ECO:0007669"/>
    <property type="project" value="InterPro"/>
</dbReference>
<evidence type="ECO:0000313" key="2">
    <source>
        <dbReference type="EMBL" id="OQD74103.1"/>
    </source>
</evidence>
<accession>A0A1V6PB91</accession>